<evidence type="ECO:0000313" key="2">
    <source>
        <dbReference type="Proteomes" id="UP001295444"/>
    </source>
</evidence>
<name>A0AAD1VQ65_PELCU</name>
<organism evidence="1 2">
    <name type="scientific">Pelobates cultripes</name>
    <name type="common">Western spadefoot toad</name>
    <dbReference type="NCBI Taxonomy" id="61616"/>
    <lineage>
        <taxon>Eukaryota</taxon>
        <taxon>Metazoa</taxon>
        <taxon>Chordata</taxon>
        <taxon>Craniata</taxon>
        <taxon>Vertebrata</taxon>
        <taxon>Euteleostomi</taxon>
        <taxon>Amphibia</taxon>
        <taxon>Batrachia</taxon>
        <taxon>Anura</taxon>
        <taxon>Pelobatoidea</taxon>
        <taxon>Pelobatidae</taxon>
        <taxon>Pelobates</taxon>
    </lineage>
</organism>
<gene>
    <name evidence="1" type="ORF">PECUL_23A044512</name>
</gene>
<protein>
    <submittedName>
        <fullName evidence="1">Uncharacterized protein</fullName>
    </submittedName>
</protein>
<proteinExistence type="predicted"/>
<feature type="non-terminal residue" evidence="1">
    <location>
        <position position="1"/>
    </location>
</feature>
<keyword evidence="2" id="KW-1185">Reference proteome</keyword>
<sequence length="361" mass="39166">SVTGSGCSRYHILDSLCSTALSLDQGAAGIAYRIHSAPQLCHRIRVQQVSHTGFTLHSSVTGSGCSRYHILDSLCSTALSLDPGAAGITYWIHSAPHLRHWIQVQQVSHTGFTLLHSFVTGSRCSLQLTLESLCSTALSLDQGGAGITYWIHPAPQLCHQIRVQQVSPTGFTLLHSSVTGSRCSRYRIPDSLCSTALSPDKGAAGITYWIHSVAQLCHRIRVQQVSQTGFTLLHSSVTGSRCSRYRILDSLCSTALSPDQGAAGITYWIHSAPQLCHRIRVQLVSHIGFTLLHSSVTGFRCSRYHILDSLCSTALSLDQGAAGITYWIHSAPQLCHRIRVQQVSHTGFTLLHSSVTGSRCS</sequence>
<reference evidence="1" key="1">
    <citation type="submission" date="2022-03" db="EMBL/GenBank/DDBJ databases">
        <authorList>
            <person name="Alioto T."/>
            <person name="Alioto T."/>
            <person name="Gomez Garrido J."/>
        </authorList>
    </citation>
    <scope>NUCLEOTIDE SEQUENCE</scope>
</reference>
<dbReference type="Proteomes" id="UP001295444">
    <property type="component" value="Chromosome 01"/>
</dbReference>
<dbReference type="EMBL" id="OW240912">
    <property type="protein sequence ID" value="CAH2223867.1"/>
    <property type="molecule type" value="Genomic_DNA"/>
</dbReference>
<evidence type="ECO:0000313" key="1">
    <source>
        <dbReference type="EMBL" id="CAH2223867.1"/>
    </source>
</evidence>
<feature type="non-terminal residue" evidence="1">
    <location>
        <position position="361"/>
    </location>
</feature>
<dbReference type="AlphaFoldDB" id="A0AAD1VQ65"/>
<accession>A0AAD1VQ65</accession>